<protein>
    <submittedName>
        <fullName evidence="1">Uncharacterized protein</fullName>
    </submittedName>
</protein>
<reference evidence="1 2" key="1">
    <citation type="journal article" date="2010" name="Stand. Genomic Sci.">
        <title>Complete genome sequence of Ignisphaera aggregans type strain (AQ1.S1).</title>
        <authorList>
            <person name="Goker M."/>
            <person name="Held B."/>
            <person name="Lapidus A."/>
            <person name="Nolan M."/>
            <person name="Spring S."/>
            <person name="Yasawong M."/>
            <person name="Lucas S."/>
            <person name="Glavina Del Rio T."/>
            <person name="Tice H."/>
            <person name="Cheng J.F."/>
            <person name="Goodwin L."/>
            <person name="Tapia R."/>
            <person name="Pitluck S."/>
            <person name="Liolios K."/>
            <person name="Ivanova N."/>
            <person name="Mavromatis K."/>
            <person name="Mikhailova N."/>
            <person name="Pati A."/>
            <person name="Chen A."/>
            <person name="Palaniappan K."/>
            <person name="Brambilla E."/>
            <person name="Land M."/>
            <person name="Hauser L."/>
            <person name="Chang Y.J."/>
            <person name="Jeffries C.D."/>
            <person name="Brettin T."/>
            <person name="Detter J.C."/>
            <person name="Han C."/>
            <person name="Rohde M."/>
            <person name="Sikorski J."/>
            <person name="Woyke T."/>
            <person name="Bristow J."/>
            <person name="Eisen J.A."/>
            <person name="Markowitz V."/>
            <person name="Hugenholtz P."/>
            <person name="Kyrpides N.C."/>
            <person name="Klenk H.P."/>
        </authorList>
    </citation>
    <scope>NUCLEOTIDE SEQUENCE [LARGE SCALE GENOMIC DNA]</scope>
    <source>
        <strain evidence="2">DSM 17230 / JCM 13409 / AQ1.S1</strain>
    </source>
</reference>
<sequence>MHPMSKKINMEKIERIDTENKNLDEDLGLRVIYEDPEILVITAPNEDELREIVLNMLRTGPKTLKEMHARLAGIASEDKIRRCLIRMMDEGVVIIDDEGRYRLLGIEEFDGEEIE</sequence>
<evidence type="ECO:0000313" key="2">
    <source>
        <dbReference type="Proteomes" id="UP000001304"/>
    </source>
</evidence>
<proteinExistence type="predicted"/>
<dbReference type="EMBL" id="CP002098">
    <property type="protein sequence ID" value="ADM28088.1"/>
    <property type="molecule type" value="Genomic_DNA"/>
</dbReference>
<dbReference type="AlphaFoldDB" id="E0SPN2"/>
<dbReference type="KEGG" id="iag:Igag_1284"/>
<organism evidence="1 2">
    <name type="scientific">Ignisphaera aggregans (strain DSM 17230 / JCM 13409 / AQ1.S1)</name>
    <dbReference type="NCBI Taxonomy" id="583356"/>
    <lineage>
        <taxon>Archaea</taxon>
        <taxon>Thermoproteota</taxon>
        <taxon>Thermoprotei</taxon>
        <taxon>Desulfurococcales</taxon>
        <taxon>Desulfurococcaceae</taxon>
        <taxon>Ignisphaera</taxon>
    </lineage>
</organism>
<accession>E0SPN2</accession>
<evidence type="ECO:0000313" key="1">
    <source>
        <dbReference type="EMBL" id="ADM28088.1"/>
    </source>
</evidence>
<gene>
    <name evidence="1" type="ordered locus">Igag_1284</name>
</gene>
<keyword evidence="2" id="KW-1185">Reference proteome</keyword>
<name>E0SPN2_IGNAA</name>
<dbReference type="HOGENOM" id="CLU_172290_0_0_2"/>
<dbReference type="BioCyc" id="IAGG583356:GHAH-1267-MONOMER"/>
<dbReference type="Proteomes" id="UP000001304">
    <property type="component" value="Chromosome"/>
</dbReference>